<accession>A0A411E876</accession>
<dbReference type="SUPFAM" id="SSF52540">
    <property type="entry name" value="P-loop containing nucleoside triphosphate hydrolases"/>
    <property type="match status" value="1"/>
</dbReference>
<name>A0A411E876_9FLAO</name>
<dbReference type="GO" id="GO:0003677">
    <property type="term" value="F:DNA binding"/>
    <property type="evidence" value="ECO:0007669"/>
    <property type="project" value="UniProtKB-KW"/>
</dbReference>
<dbReference type="InterPro" id="IPR032284">
    <property type="entry name" value="RecQ_Zn-bd"/>
</dbReference>
<dbReference type="PANTHER" id="PTHR13710">
    <property type="entry name" value="DNA HELICASE RECQ FAMILY MEMBER"/>
    <property type="match status" value="1"/>
</dbReference>
<dbReference type="KEGG" id="mur:EQY75_04835"/>
<dbReference type="GO" id="GO:0006281">
    <property type="term" value="P:DNA repair"/>
    <property type="evidence" value="ECO:0007669"/>
    <property type="project" value="TreeGrafter"/>
</dbReference>
<protein>
    <recommendedName>
        <fullName evidence="11">ATP-dependent DNA helicase RecQ</fullName>
        <ecNumber evidence="10">5.6.2.4</ecNumber>
    </recommendedName>
    <alternativeName>
        <fullName evidence="12">DNA 3'-5' helicase RecQ</fullName>
    </alternativeName>
</protein>
<dbReference type="OrthoDB" id="9763310at2"/>
<keyword evidence="6" id="KW-0067">ATP-binding</keyword>
<dbReference type="InterPro" id="IPR011545">
    <property type="entry name" value="DEAD/DEAH_box_helicase_dom"/>
</dbReference>
<evidence type="ECO:0000256" key="11">
    <source>
        <dbReference type="ARBA" id="ARBA00044535"/>
    </source>
</evidence>
<evidence type="ECO:0000256" key="1">
    <source>
        <dbReference type="ARBA" id="ARBA00005446"/>
    </source>
</evidence>
<keyword evidence="5 15" id="KW-0347">Helicase</keyword>
<evidence type="ECO:0000256" key="3">
    <source>
        <dbReference type="ARBA" id="ARBA00022741"/>
    </source>
</evidence>
<dbReference type="SMART" id="SM00490">
    <property type="entry name" value="HELICc"/>
    <property type="match status" value="1"/>
</dbReference>
<evidence type="ECO:0000313" key="15">
    <source>
        <dbReference type="EMBL" id="QBA63921.1"/>
    </source>
</evidence>
<evidence type="ECO:0000256" key="4">
    <source>
        <dbReference type="ARBA" id="ARBA00022801"/>
    </source>
</evidence>
<proteinExistence type="inferred from homology"/>
<dbReference type="EC" id="5.6.2.4" evidence="10"/>
<dbReference type="InterPro" id="IPR001650">
    <property type="entry name" value="Helicase_C-like"/>
</dbReference>
<dbReference type="InterPro" id="IPR036388">
    <property type="entry name" value="WH-like_DNA-bd_sf"/>
</dbReference>
<dbReference type="EMBL" id="CP035544">
    <property type="protein sequence ID" value="QBA63921.1"/>
    <property type="molecule type" value="Genomic_DNA"/>
</dbReference>
<keyword evidence="4 15" id="KW-0378">Hydrolase</keyword>
<dbReference type="PANTHER" id="PTHR13710:SF105">
    <property type="entry name" value="ATP-DEPENDENT DNA HELICASE Q1"/>
    <property type="match status" value="1"/>
</dbReference>
<dbReference type="InterPro" id="IPR027417">
    <property type="entry name" value="P-loop_NTPase"/>
</dbReference>
<dbReference type="Pfam" id="PF00271">
    <property type="entry name" value="Helicase_C"/>
    <property type="match status" value="1"/>
</dbReference>
<evidence type="ECO:0000256" key="6">
    <source>
        <dbReference type="ARBA" id="ARBA00022840"/>
    </source>
</evidence>
<dbReference type="GO" id="GO:0006310">
    <property type="term" value="P:DNA recombination"/>
    <property type="evidence" value="ECO:0007669"/>
    <property type="project" value="InterPro"/>
</dbReference>
<evidence type="ECO:0000256" key="5">
    <source>
        <dbReference type="ARBA" id="ARBA00022806"/>
    </source>
</evidence>
<dbReference type="SMART" id="SM00487">
    <property type="entry name" value="DEXDc"/>
    <property type="match status" value="1"/>
</dbReference>
<dbReference type="FunFam" id="3.40.50.300:FF:001389">
    <property type="entry name" value="ATP-dependent DNA helicase RecQ"/>
    <property type="match status" value="1"/>
</dbReference>
<dbReference type="GO" id="GO:0030894">
    <property type="term" value="C:replisome"/>
    <property type="evidence" value="ECO:0007669"/>
    <property type="project" value="TreeGrafter"/>
</dbReference>
<dbReference type="NCBIfam" id="TIGR00614">
    <property type="entry name" value="recQ_fam"/>
    <property type="match status" value="1"/>
</dbReference>
<dbReference type="GO" id="GO:0005737">
    <property type="term" value="C:cytoplasm"/>
    <property type="evidence" value="ECO:0007669"/>
    <property type="project" value="TreeGrafter"/>
</dbReference>
<dbReference type="GO" id="GO:0046872">
    <property type="term" value="F:metal ion binding"/>
    <property type="evidence" value="ECO:0007669"/>
    <property type="project" value="UniProtKB-KW"/>
</dbReference>
<dbReference type="CDD" id="cd17920">
    <property type="entry name" value="DEXHc_RecQ"/>
    <property type="match status" value="1"/>
</dbReference>
<evidence type="ECO:0000256" key="12">
    <source>
        <dbReference type="ARBA" id="ARBA00044550"/>
    </source>
</evidence>
<comment type="catalytic activity">
    <reaction evidence="9">
        <text>Couples ATP hydrolysis with the unwinding of duplex DNA by translocating in the 3'-5' direction.</text>
        <dbReference type="EC" id="5.6.2.4"/>
    </reaction>
</comment>
<keyword evidence="2" id="KW-0479">Metal-binding</keyword>
<evidence type="ECO:0000256" key="9">
    <source>
        <dbReference type="ARBA" id="ARBA00034617"/>
    </source>
</evidence>
<dbReference type="AlphaFoldDB" id="A0A411E876"/>
<dbReference type="GO" id="GO:0043138">
    <property type="term" value="F:3'-5' DNA helicase activity"/>
    <property type="evidence" value="ECO:0007669"/>
    <property type="project" value="UniProtKB-EC"/>
</dbReference>
<keyword evidence="8" id="KW-0413">Isomerase</keyword>
<dbReference type="Proteomes" id="UP000290889">
    <property type="component" value="Chromosome"/>
</dbReference>
<sequence length="633" mass="71441">MKNSPTEILSRYWGHKAFRGSQEEIISAVLGGRDVLALLPTGGGKSVCYQIPGMMLEGICVVVSPLVALIRDQVGSLRAKGIKAVALTGGISYEETITLLDNCLYGGYQFLYLSPERLRQELVRERISEMNPSLFAIDEAHCISQWGIDFRPAYLECSVLRELHPEVPFIALTATATSTVAKDITENLKMPSPLVVRDSFERENLVYSVLKQENKNQQLIRLFKKDSQSGIVYVRSRRKTEELYHFLADHGISARAFHGGMTRNEKEDSLKAWKEDKISVMVATSAFGMGIDKADVRKVIHYELPESIESYFQEAGRAGRDGQRAYAILLVNPEDESRLKKQFISVLPDVSFVKLLYNKLNNYFQIAYGSEETSDFPFNFNHFCDTYGLISSLTYNGLRLLDQNSVISLSQQFSQKTSVQFTASKAAIFNYLDANPKDMNILQTLLRTYGGVFEFETKISPVLVAKKAGVREDQVIASLKKAEMDGMLEFNNEQQDMRITFLVPREDDRTINTFSNKIKDLNKVKIMNVQAVLDYVRNGSQCRSGQLLSYFGEQTNIKCGACDVCRRASSVTGKELKALDRDILKMIQDKALSPQNLINSLGQDKEIILNELRYLMEEGKIELTSNNKYTLTK</sequence>
<feature type="domain" description="Helicase ATP-binding" evidence="13">
    <location>
        <begin position="26"/>
        <end position="194"/>
    </location>
</feature>
<keyword evidence="16" id="KW-1185">Reference proteome</keyword>
<keyword evidence="7" id="KW-0238">DNA-binding</keyword>
<evidence type="ECO:0000256" key="8">
    <source>
        <dbReference type="ARBA" id="ARBA00023235"/>
    </source>
</evidence>
<dbReference type="GO" id="GO:0005524">
    <property type="term" value="F:ATP binding"/>
    <property type="evidence" value="ECO:0007669"/>
    <property type="project" value="UniProtKB-KW"/>
</dbReference>
<keyword evidence="3" id="KW-0547">Nucleotide-binding</keyword>
<dbReference type="PROSITE" id="PS51192">
    <property type="entry name" value="HELICASE_ATP_BIND_1"/>
    <property type="match status" value="1"/>
</dbReference>
<reference evidence="15 16" key="1">
    <citation type="submission" date="2019-01" db="EMBL/GenBank/DDBJ databases">
        <title>Muriicola soli sp. nov., isolated from soil.</title>
        <authorList>
            <person name="Kang H.J."/>
            <person name="Kim S.B."/>
        </authorList>
    </citation>
    <scope>NUCLEOTIDE SEQUENCE [LARGE SCALE GENOMIC DNA]</scope>
    <source>
        <strain evidence="15 16">MMS17-SY002</strain>
    </source>
</reference>
<organism evidence="15 16">
    <name type="scientific">Muriicola soli</name>
    <dbReference type="NCBI Taxonomy" id="2507538"/>
    <lineage>
        <taxon>Bacteria</taxon>
        <taxon>Pseudomonadati</taxon>
        <taxon>Bacteroidota</taxon>
        <taxon>Flavobacteriia</taxon>
        <taxon>Flavobacteriales</taxon>
        <taxon>Flavobacteriaceae</taxon>
        <taxon>Muriicola</taxon>
    </lineage>
</organism>
<evidence type="ECO:0000259" key="13">
    <source>
        <dbReference type="PROSITE" id="PS51192"/>
    </source>
</evidence>
<evidence type="ECO:0000256" key="2">
    <source>
        <dbReference type="ARBA" id="ARBA00022723"/>
    </source>
</evidence>
<evidence type="ECO:0000256" key="7">
    <source>
        <dbReference type="ARBA" id="ARBA00023125"/>
    </source>
</evidence>
<dbReference type="Gene3D" id="1.10.10.10">
    <property type="entry name" value="Winged helix-like DNA-binding domain superfamily/Winged helix DNA-binding domain"/>
    <property type="match status" value="1"/>
</dbReference>
<comment type="similarity">
    <text evidence="1">Belongs to the helicase family. RecQ subfamily.</text>
</comment>
<dbReference type="Pfam" id="PF00270">
    <property type="entry name" value="DEAD"/>
    <property type="match status" value="1"/>
</dbReference>
<dbReference type="GO" id="GO:0016787">
    <property type="term" value="F:hydrolase activity"/>
    <property type="evidence" value="ECO:0007669"/>
    <property type="project" value="UniProtKB-KW"/>
</dbReference>
<dbReference type="GO" id="GO:0043590">
    <property type="term" value="C:bacterial nucleoid"/>
    <property type="evidence" value="ECO:0007669"/>
    <property type="project" value="TreeGrafter"/>
</dbReference>
<dbReference type="InterPro" id="IPR014001">
    <property type="entry name" value="Helicase_ATP-bd"/>
</dbReference>
<dbReference type="Gene3D" id="3.40.50.300">
    <property type="entry name" value="P-loop containing nucleotide triphosphate hydrolases"/>
    <property type="match status" value="2"/>
</dbReference>
<dbReference type="Pfam" id="PF16124">
    <property type="entry name" value="RecQ_Zn_bind"/>
    <property type="match status" value="1"/>
</dbReference>
<dbReference type="GO" id="GO:0009378">
    <property type="term" value="F:four-way junction helicase activity"/>
    <property type="evidence" value="ECO:0007669"/>
    <property type="project" value="TreeGrafter"/>
</dbReference>
<feature type="domain" description="Helicase C-terminal" evidence="14">
    <location>
        <begin position="215"/>
        <end position="364"/>
    </location>
</feature>
<dbReference type="InterPro" id="IPR004589">
    <property type="entry name" value="DNA_helicase_ATP-dep_RecQ"/>
</dbReference>
<evidence type="ECO:0000259" key="14">
    <source>
        <dbReference type="PROSITE" id="PS51194"/>
    </source>
</evidence>
<dbReference type="PROSITE" id="PS51194">
    <property type="entry name" value="HELICASE_CTER"/>
    <property type="match status" value="1"/>
</dbReference>
<dbReference type="RefSeq" id="WP_129603368.1">
    <property type="nucleotide sequence ID" value="NZ_CP035544.1"/>
</dbReference>
<gene>
    <name evidence="15" type="ORF">EQY75_04835</name>
</gene>
<evidence type="ECO:0000313" key="16">
    <source>
        <dbReference type="Proteomes" id="UP000290889"/>
    </source>
</evidence>
<evidence type="ECO:0000256" key="10">
    <source>
        <dbReference type="ARBA" id="ARBA00034808"/>
    </source>
</evidence>